<name>A0AAW0YK12_CHEQU</name>
<gene>
    <name evidence="2" type="ORF">OTU49_011415</name>
</gene>
<comment type="caution">
    <text evidence="2">The sequence shown here is derived from an EMBL/GenBank/DDBJ whole genome shotgun (WGS) entry which is preliminary data.</text>
</comment>
<protein>
    <submittedName>
        <fullName evidence="2">Uncharacterized protein</fullName>
    </submittedName>
</protein>
<reference evidence="2 3" key="1">
    <citation type="journal article" date="2024" name="BMC Genomics">
        <title>Genome assembly of redclaw crayfish (Cherax quadricarinatus) provides insights into its immune adaptation and hypoxia tolerance.</title>
        <authorList>
            <person name="Liu Z."/>
            <person name="Zheng J."/>
            <person name="Li H."/>
            <person name="Fang K."/>
            <person name="Wang S."/>
            <person name="He J."/>
            <person name="Zhou D."/>
            <person name="Weng S."/>
            <person name="Chi M."/>
            <person name="Gu Z."/>
            <person name="He J."/>
            <person name="Li F."/>
            <person name="Wang M."/>
        </authorList>
    </citation>
    <scope>NUCLEOTIDE SEQUENCE [LARGE SCALE GENOMIC DNA]</scope>
    <source>
        <strain evidence="2">ZL_2023a</strain>
    </source>
</reference>
<dbReference type="EMBL" id="JARKIK010000005">
    <property type="protein sequence ID" value="KAK8751977.1"/>
    <property type="molecule type" value="Genomic_DNA"/>
</dbReference>
<keyword evidence="3" id="KW-1185">Reference proteome</keyword>
<proteinExistence type="predicted"/>
<evidence type="ECO:0000313" key="2">
    <source>
        <dbReference type="EMBL" id="KAK8751977.1"/>
    </source>
</evidence>
<dbReference type="AlphaFoldDB" id="A0AAW0YK12"/>
<evidence type="ECO:0000313" key="3">
    <source>
        <dbReference type="Proteomes" id="UP001445076"/>
    </source>
</evidence>
<feature type="compositionally biased region" description="Low complexity" evidence="1">
    <location>
        <begin position="98"/>
        <end position="116"/>
    </location>
</feature>
<feature type="region of interest" description="Disordered" evidence="1">
    <location>
        <begin position="70"/>
        <end position="122"/>
    </location>
</feature>
<evidence type="ECO:0000256" key="1">
    <source>
        <dbReference type="SAM" id="MobiDB-lite"/>
    </source>
</evidence>
<sequence length="122" mass="13490">DNKSGCVDNNNSGGTNNGGGDFKRQEIDDIDETGLPRAWSSWVRRLTLRLGHSPDKKALRKVKRLTKRLNKARLVKESPPVKKSLFSRSSSVKKMKPSRVLPLPSSSSESATSCSPQTRKGR</sequence>
<dbReference type="Proteomes" id="UP001445076">
    <property type="component" value="Unassembled WGS sequence"/>
</dbReference>
<feature type="non-terminal residue" evidence="2">
    <location>
        <position position="1"/>
    </location>
</feature>
<feature type="region of interest" description="Disordered" evidence="1">
    <location>
        <begin position="1"/>
        <end position="28"/>
    </location>
</feature>
<organism evidence="2 3">
    <name type="scientific">Cherax quadricarinatus</name>
    <name type="common">Australian red claw crayfish</name>
    <dbReference type="NCBI Taxonomy" id="27406"/>
    <lineage>
        <taxon>Eukaryota</taxon>
        <taxon>Metazoa</taxon>
        <taxon>Ecdysozoa</taxon>
        <taxon>Arthropoda</taxon>
        <taxon>Crustacea</taxon>
        <taxon>Multicrustacea</taxon>
        <taxon>Malacostraca</taxon>
        <taxon>Eumalacostraca</taxon>
        <taxon>Eucarida</taxon>
        <taxon>Decapoda</taxon>
        <taxon>Pleocyemata</taxon>
        <taxon>Astacidea</taxon>
        <taxon>Parastacoidea</taxon>
        <taxon>Parastacidae</taxon>
        <taxon>Cherax</taxon>
    </lineage>
</organism>
<accession>A0AAW0YK12</accession>